<evidence type="ECO:0000313" key="3">
    <source>
        <dbReference type="Proteomes" id="UP000030416"/>
    </source>
</evidence>
<dbReference type="RefSeq" id="WP_036181954.1">
    <property type="nucleotide sequence ID" value="NZ_AVDA01000001.1"/>
</dbReference>
<dbReference type="InterPro" id="IPR026055">
    <property type="entry name" value="FAR"/>
</dbReference>
<dbReference type="SUPFAM" id="SSF51735">
    <property type="entry name" value="NAD(P)-binding Rossmann-fold domains"/>
    <property type="match status" value="1"/>
</dbReference>
<dbReference type="CDD" id="cd05263">
    <property type="entry name" value="MupV_like_SDR_e"/>
    <property type="match status" value="1"/>
</dbReference>
<protein>
    <recommendedName>
        <fullName evidence="1">Thioester reductase (TE) domain-containing protein</fullName>
    </recommendedName>
</protein>
<dbReference type="GO" id="GO:0035336">
    <property type="term" value="P:long-chain fatty-acyl-CoA metabolic process"/>
    <property type="evidence" value="ECO:0007669"/>
    <property type="project" value="TreeGrafter"/>
</dbReference>
<dbReference type="OrthoDB" id="9807212at2"/>
<dbReference type="InterPro" id="IPR036291">
    <property type="entry name" value="NAD(P)-bd_dom_sf"/>
</dbReference>
<feature type="domain" description="Thioester reductase (TE)" evidence="1">
    <location>
        <begin position="7"/>
        <end position="238"/>
    </location>
</feature>
<dbReference type="EMBL" id="JPVN01000001">
    <property type="protein sequence ID" value="KGR80534.1"/>
    <property type="molecule type" value="Genomic_DNA"/>
</dbReference>
<gene>
    <name evidence="2" type="ORF">CD29_01195</name>
</gene>
<evidence type="ECO:0000259" key="1">
    <source>
        <dbReference type="Pfam" id="PF07993"/>
    </source>
</evidence>
<dbReference type="InterPro" id="IPR013120">
    <property type="entry name" value="FAR_NAD-bd"/>
</dbReference>
<accession>A0A0A3I735</accession>
<organism evidence="2 3">
    <name type="scientific">Ureibacillus manganicus DSM 26584</name>
    <dbReference type="NCBI Taxonomy" id="1384049"/>
    <lineage>
        <taxon>Bacteria</taxon>
        <taxon>Bacillati</taxon>
        <taxon>Bacillota</taxon>
        <taxon>Bacilli</taxon>
        <taxon>Bacillales</taxon>
        <taxon>Caryophanaceae</taxon>
        <taxon>Ureibacillus</taxon>
    </lineage>
</organism>
<dbReference type="Proteomes" id="UP000030416">
    <property type="component" value="Unassembled WGS sequence"/>
</dbReference>
<reference evidence="2 3" key="1">
    <citation type="submission" date="2014-02" db="EMBL/GenBank/DDBJ databases">
        <title>Draft genome sequence of Lysinibacillus manganicus DSM 26584T.</title>
        <authorList>
            <person name="Zhang F."/>
            <person name="Wang G."/>
            <person name="Zhang L."/>
        </authorList>
    </citation>
    <scope>NUCLEOTIDE SEQUENCE [LARGE SCALE GENOMIC DNA]</scope>
    <source>
        <strain evidence="2 3">DSM 26584</strain>
    </source>
</reference>
<dbReference type="AlphaFoldDB" id="A0A0A3I735"/>
<sequence length="361" mass="41763">MGVHLFTGFPGLISSQLVRELFRKSYADHVYAIVLPTEIEKAQDESLRIMETFPGRKITIIEGDITLPQLGITQETLDEFMHKIEVAWHLAAIYDLAVPREIAWKVNVDGTKNVNEFVQLLPNLKRYMYFSTAYVAGKREGVILESELIRPVAFKNYYEETKFEAELLVEENKSFVPTTIIRPGIVRGNSLTGETKKFDGPYFFLNMIDKVKFMPYIPYVGRSNAVINVVPIDYVIEASAYISQEPDAVGKTLHLTDPHPHPVLEVYRMMVKQMTNKFPKGRLPLTLTKKFLQIKQVRKKLGVEKETLDYLTWKGYFDCSEAKKLLSKGKIKCPDFLETMPTMVKYYNKYKHKKEYHIEIK</sequence>
<dbReference type="GO" id="GO:0080019">
    <property type="term" value="F:alcohol-forming very long-chain fatty acyl-CoA reductase activity"/>
    <property type="evidence" value="ECO:0007669"/>
    <property type="project" value="InterPro"/>
</dbReference>
<dbReference type="Gene3D" id="3.40.50.720">
    <property type="entry name" value="NAD(P)-binding Rossmann-like Domain"/>
    <property type="match status" value="1"/>
</dbReference>
<comment type="caution">
    <text evidence="2">The sequence shown here is derived from an EMBL/GenBank/DDBJ whole genome shotgun (WGS) entry which is preliminary data.</text>
</comment>
<dbReference type="STRING" id="1384049.CD29_01195"/>
<dbReference type="Pfam" id="PF07993">
    <property type="entry name" value="NAD_binding_4"/>
    <property type="match status" value="1"/>
</dbReference>
<keyword evidence="3" id="KW-1185">Reference proteome</keyword>
<dbReference type="eggNOG" id="COG3320">
    <property type="taxonomic scope" value="Bacteria"/>
</dbReference>
<name>A0A0A3I735_9BACL</name>
<proteinExistence type="predicted"/>
<dbReference type="PANTHER" id="PTHR11011:SF45">
    <property type="entry name" value="FATTY ACYL-COA REDUCTASE CG8306-RELATED"/>
    <property type="match status" value="1"/>
</dbReference>
<evidence type="ECO:0000313" key="2">
    <source>
        <dbReference type="EMBL" id="KGR80534.1"/>
    </source>
</evidence>
<dbReference type="PANTHER" id="PTHR11011">
    <property type="entry name" value="MALE STERILITY PROTEIN 2-RELATED"/>
    <property type="match status" value="1"/>
</dbReference>